<accession>A0A1M5I4Z1</accession>
<dbReference type="Gene3D" id="3.40.50.300">
    <property type="entry name" value="P-loop containing nucleotide triphosphate hydrolases"/>
    <property type="match status" value="1"/>
</dbReference>
<dbReference type="GO" id="GO:0016887">
    <property type="term" value="F:ATP hydrolysis activity"/>
    <property type="evidence" value="ECO:0007669"/>
    <property type="project" value="InterPro"/>
</dbReference>
<protein>
    <submittedName>
        <fullName evidence="2">AAA domain-containing protein, putative AbiEii toxin, Type IV TA system</fullName>
    </submittedName>
</protein>
<dbReference type="PANTHER" id="PTHR43581">
    <property type="entry name" value="ATP/GTP PHOSPHATASE"/>
    <property type="match status" value="1"/>
</dbReference>
<gene>
    <name evidence="2" type="ORF">SAMN02745753_03503</name>
</gene>
<dbReference type="RefSeq" id="WP_072840957.1">
    <property type="nucleotide sequence ID" value="NZ_FQVF01000018.1"/>
</dbReference>
<dbReference type="Proteomes" id="UP000184517">
    <property type="component" value="Unassembled WGS sequence"/>
</dbReference>
<dbReference type="AlphaFoldDB" id="A0A1M5I4Z1"/>
<dbReference type="OrthoDB" id="9815944at2"/>
<dbReference type="InterPro" id="IPR027417">
    <property type="entry name" value="P-loop_NTPase"/>
</dbReference>
<dbReference type="Pfam" id="PF13304">
    <property type="entry name" value="AAA_21"/>
    <property type="match status" value="1"/>
</dbReference>
<dbReference type="InterPro" id="IPR003959">
    <property type="entry name" value="ATPase_AAA_core"/>
</dbReference>
<sequence>MFKIKEYKKEFISDEYPIFSFESSSWDDYGVRCTYYLTYHKSKIEEVDIGEIKILQKGHIHTKLPREFSRLNEEYISLGQDLDFYKNILSVIGTSDSENILEALNDISWMKSKAEDFEKKTEYRNALLRSNGADVALRFGRAVILNEAYDESFSFSYTNNIDGTDNSFDIEIDFDENDELPGRIVGIIGRNAVGKTKLMGNLAKDLVQVRKSAQKTIDDKNERFNGKKPIFNGVITVSYSAFDNFIKPKNPQSSYFYCGIINENRMLSKKSLNENYKLNLSRIIDLDRSKIWILFMSKVLGDKSKEFNRVLEEQIKNIHNIDEKTLSLFSSGQSILAHFVTAIISRIQKNTLILFDEPETHLHPNAVASLFDAFNSILDKYDSFSIVATHSPIVIQEIPKKRVILLTREGDVTLPTFMDFETFGESISELTRHVFDTAEIPNYYKNVLKKLSENKSFEEVNELFESQLGFNAKSYLLSQYGDKK</sequence>
<name>A0A1M5I4Z1_9GAMM</name>
<dbReference type="EMBL" id="FQVF01000018">
    <property type="protein sequence ID" value="SHG23010.1"/>
    <property type="molecule type" value="Genomic_DNA"/>
</dbReference>
<evidence type="ECO:0000313" key="3">
    <source>
        <dbReference type="Proteomes" id="UP000184517"/>
    </source>
</evidence>
<dbReference type="CDD" id="cd00267">
    <property type="entry name" value="ABC_ATPase"/>
    <property type="match status" value="1"/>
</dbReference>
<reference evidence="3" key="1">
    <citation type="submission" date="2016-11" db="EMBL/GenBank/DDBJ databases">
        <authorList>
            <person name="Varghese N."/>
            <person name="Submissions S."/>
        </authorList>
    </citation>
    <scope>NUCLEOTIDE SEQUENCE [LARGE SCALE GENOMIC DNA]</scope>
    <source>
        <strain evidence="3">DSM 16579</strain>
    </source>
</reference>
<dbReference type="GO" id="GO:0005524">
    <property type="term" value="F:ATP binding"/>
    <property type="evidence" value="ECO:0007669"/>
    <property type="project" value="InterPro"/>
</dbReference>
<evidence type="ECO:0000259" key="1">
    <source>
        <dbReference type="Pfam" id="PF13304"/>
    </source>
</evidence>
<feature type="domain" description="ATPase AAA-type core" evidence="1">
    <location>
        <begin position="184"/>
        <end position="395"/>
    </location>
</feature>
<proteinExistence type="predicted"/>
<dbReference type="InterPro" id="IPR051396">
    <property type="entry name" value="Bact_Antivir_Def_Nuclease"/>
</dbReference>
<dbReference type="PANTHER" id="PTHR43581:SF4">
    <property type="entry name" value="ATP_GTP PHOSPHATASE"/>
    <property type="match status" value="1"/>
</dbReference>
<dbReference type="SUPFAM" id="SSF52540">
    <property type="entry name" value="P-loop containing nucleoside triphosphate hydrolases"/>
    <property type="match status" value="1"/>
</dbReference>
<dbReference type="STRING" id="1122206.SAMN02745753_03503"/>
<evidence type="ECO:0000313" key="2">
    <source>
        <dbReference type="EMBL" id="SHG23010.1"/>
    </source>
</evidence>
<keyword evidence="3" id="KW-1185">Reference proteome</keyword>
<organism evidence="2 3">
    <name type="scientific">Marinomonas polaris DSM 16579</name>
    <dbReference type="NCBI Taxonomy" id="1122206"/>
    <lineage>
        <taxon>Bacteria</taxon>
        <taxon>Pseudomonadati</taxon>
        <taxon>Pseudomonadota</taxon>
        <taxon>Gammaproteobacteria</taxon>
        <taxon>Oceanospirillales</taxon>
        <taxon>Oceanospirillaceae</taxon>
        <taxon>Marinomonas</taxon>
    </lineage>
</organism>